<feature type="compositionally biased region" description="Acidic residues" evidence="1">
    <location>
        <begin position="208"/>
        <end position="226"/>
    </location>
</feature>
<feature type="region of interest" description="Disordered" evidence="1">
    <location>
        <begin position="136"/>
        <end position="174"/>
    </location>
</feature>
<dbReference type="RefSeq" id="WP_025408994.1">
    <property type="nucleotide sequence ID" value="NZ_CP005777.1"/>
</dbReference>
<organism evidence="2">
    <name type="scientific">Borrelia coriaceae ATCC 43381</name>
    <dbReference type="NCBI Taxonomy" id="1408429"/>
    <lineage>
        <taxon>Bacteria</taxon>
        <taxon>Pseudomonadati</taxon>
        <taxon>Spirochaetota</taxon>
        <taxon>Spirochaetia</taxon>
        <taxon>Spirochaetales</taxon>
        <taxon>Borreliaceae</taxon>
        <taxon>Borrelia</taxon>
    </lineage>
</organism>
<feature type="region of interest" description="Disordered" evidence="1">
    <location>
        <begin position="194"/>
        <end position="226"/>
    </location>
</feature>
<dbReference type="EMBL" id="CP005777">
    <property type="protein sequence ID" value="AHH11827.1"/>
    <property type="molecule type" value="Genomic_DNA"/>
</dbReference>
<feature type="compositionally biased region" description="Low complexity" evidence="1">
    <location>
        <begin position="79"/>
        <end position="93"/>
    </location>
</feature>
<sequence>MFKLKYFCLGLILCLISCDLILNGNENTSAKLLKKAYSILEPTQKNNPSNNTLQDNIINFNTSPIINEKSTPQAINQITDNNNQNTNNGNNHITTKDQNTNKDSIKTLNSPIITNIKPHTNEDNKNTQTINTLTQSELNTKITENPTPTNTDDTIISNSHTNTPPTILSGTTNNLNSISGESSINYEYNNYIPSTTKSGSYSGPMTTIEDDEEDNDDDYEDDEEDNDYDEIEKNHQEIDNEDEDEDEAQLNREYKSRLIKTKNSVKNALKLAKKINKHWETIKFNEIKINPIYGKKPEESEKQKSQDILHKFTKNKLTKKLTKLSNAIQESLSDAIHLTTNDFGYPGNLQKDQKAKTKLDTIKTEVNILLSKVQKSHHNDYKVYEELSSLRGILPPSTKSELKEVLRLLYGTTGAR</sequence>
<reference evidence="2" key="1">
    <citation type="submission" date="2013-04" db="EMBL/GenBank/DDBJ databases">
        <title>Comparative Genomics of Relapsing Fever Spirochetes.</title>
        <authorList>
            <person name="Schwan T.G."/>
            <person name="Raffel S.J."/>
            <person name="Porcella S.F."/>
            <person name="Martens C.A."/>
            <person name="Bruno D.P."/>
            <person name="Ricklefs S.M."/>
            <person name="Barbian K.B."/>
        </authorList>
    </citation>
    <scope>NUCLEOTIDE SEQUENCE</scope>
    <source>
        <strain evidence="2">Co53</strain>
        <plasmid evidence="2">unnamed</plasmid>
    </source>
</reference>
<name>W5SY82_9SPIR</name>
<proteinExistence type="predicted"/>
<feature type="region of interest" description="Disordered" evidence="1">
    <location>
        <begin position="79"/>
        <end position="105"/>
    </location>
</feature>
<dbReference type="HOGENOM" id="CLU_659991_0_0_12"/>
<keyword evidence="2" id="KW-0614">Plasmid</keyword>
<feature type="compositionally biased region" description="Low complexity" evidence="1">
    <location>
        <begin position="145"/>
        <end position="156"/>
    </location>
</feature>
<evidence type="ECO:0000313" key="2">
    <source>
        <dbReference type="EMBL" id="AHH11827.1"/>
    </source>
</evidence>
<dbReference type="AlphaFoldDB" id="W5SY82"/>
<geneLocation type="plasmid" evidence="2">
    <name>unnamed</name>
</geneLocation>
<evidence type="ECO:0000256" key="1">
    <source>
        <dbReference type="SAM" id="MobiDB-lite"/>
    </source>
</evidence>
<protein>
    <submittedName>
        <fullName evidence="2">Fibronectin-binding lipoprotein</fullName>
    </submittedName>
</protein>
<keyword evidence="2" id="KW-0449">Lipoprotein</keyword>
<accession>W5SY82</accession>
<feature type="compositionally biased region" description="Polar residues" evidence="1">
    <location>
        <begin position="194"/>
        <end position="205"/>
    </location>
</feature>
<gene>
    <name evidence="2" type="ORF">BCO_0125502</name>
</gene>
<feature type="compositionally biased region" description="Polar residues" evidence="1">
    <location>
        <begin position="157"/>
        <end position="174"/>
    </location>
</feature>